<keyword evidence="1 2" id="KW-0597">Phosphoprotein</keyword>
<dbReference type="InterPro" id="IPR001789">
    <property type="entry name" value="Sig_transdc_resp-reg_receiver"/>
</dbReference>
<dbReference type="SUPFAM" id="SSF52172">
    <property type="entry name" value="CheY-like"/>
    <property type="match status" value="1"/>
</dbReference>
<dbReference type="InterPro" id="IPR011006">
    <property type="entry name" value="CheY-like_superfamily"/>
</dbReference>
<dbReference type="Pfam" id="PF00072">
    <property type="entry name" value="Response_reg"/>
    <property type="match status" value="1"/>
</dbReference>
<dbReference type="EMBL" id="WXXP01000002">
    <property type="protein sequence ID" value="NEK48512.1"/>
    <property type="molecule type" value="Genomic_DNA"/>
</dbReference>
<evidence type="ECO:0000259" key="3">
    <source>
        <dbReference type="PROSITE" id="PS50110"/>
    </source>
</evidence>
<gene>
    <name evidence="4" type="ORF">GUK36_03615</name>
</gene>
<evidence type="ECO:0000313" key="5">
    <source>
        <dbReference type="Proteomes" id="UP000471409"/>
    </source>
</evidence>
<dbReference type="Proteomes" id="UP000471409">
    <property type="component" value="Unassembled WGS sequence"/>
</dbReference>
<accession>A0A6P0D9X5</accession>
<dbReference type="PROSITE" id="PS50110">
    <property type="entry name" value="RESPONSE_REGULATORY"/>
    <property type="match status" value="1"/>
</dbReference>
<reference evidence="4 5" key="1">
    <citation type="submission" date="2020-01" db="EMBL/GenBank/DDBJ databases">
        <title>Rhizobium genotypes associated with high levels of biological nitrogen fixation by grain legumes in a temperate-maritime cropping system.</title>
        <authorList>
            <person name="Maluk M."/>
            <person name="Francesc Ferrando Molina F."/>
            <person name="Lopez Del Egido L."/>
            <person name="Lafos M."/>
            <person name="Langarica-Fuentes A."/>
            <person name="Gebre Yohannes G."/>
            <person name="Young M.W."/>
            <person name="Martin P."/>
            <person name="Gantlett R."/>
            <person name="Kenicer G."/>
            <person name="Hawes C."/>
            <person name="Begg G.S."/>
            <person name="Quilliam R.S."/>
            <person name="Squire G.R."/>
            <person name="Poole P.S."/>
            <person name="Young P.W."/>
            <person name="Iannetta P.M."/>
            <person name="James E.K."/>
        </authorList>
    </citation>
    <scope>NUCLEOTIDE SEQUENCE [LARGE SCALE GENOMIC DNA]</scope>
    <source>
        <strain evidence="4 5">JHI944</strain>
    </source>
</reference>
<protein>
    <submittedName>
        <fullName evidence="4">Response regulator</fullName>
    </submittedName>
</protein>
<evidence type="ECO:0000256" key="1">
    <source>
        <dbReference type="ARBA" id="ARBA00022553"/>
    </source>
</evidence>
<proteinExistence type="predicted"/>
<dbReference type="SMART" id="SM00448">
    <property type="entry name" value="REC"/>
    <property type="match status" value="1"/>
</dbReference>
<dbReference type="InterPro" id="IPR050595">
    <property type="entry name" value="Bact_response_regulator"/>
</dbReference>
<dbReference type="RefSeq" id="WP_032981446.1">
    <property type="nucleotide sequence ID" value="NZ_CP121635.1"/>
</dbReference>
<dbReference type="PANTHER" id="PTHR44591">
    <property type="entry name" value="STRESS RESPONSE REGULATOR PROTEIN 1"/>
    <property type="match status" value="1"/>
</dbReference>
<sequence>MHSPPIIAIIDDNQSVRESMTDLLEVLGFSPTSYASAFDFLASPSLAHTDCLLLDLSMPGMNGVELNAELSRRSFAMPVVFMTGHAQEAIISEAKSAGTCLFKPFGGEELKAAIEFAIKK</sequence>
<feature type="modified residue" description="4-aspartylphosphate" evidence="2">
    <location>
        <position position="55"/>
    </location>
</feature>
<organism evidence="4 5">
    <name type="scientific">Rhizobium leguminosarum</name>
    <dbReference type="NCBI Taxonomy" id="384"/>
    <lineage>
        <taxon>Bacteria</taxon>
        <taxon>Pseudomonadati</taxon>
        <taxon>Pseudomonadota</taxon>
        <taxon>Alphaproteobacteria</taxon>
        <taxon>Hyphomicrobiales</taxon>
        <taxon>Rhizobiaceae</taxon>
        <taxon>Rhizobium/Agrobacterium group</taxon>
        <taxon>Rhizobium</taxon>
    </lineage>
</organism>
<dbReference type="GO" id="GO:0000160">
    <property type="term" value="P:phosphorelay signal transduction system"/>
    <property type="evidence" value="ECO:0007669"/>
    <property type="project" value="InterPro"/>
</dbReference>
<dbReference type="PANTHER" id="PTHR44591:SF25">
    <property type="entry name" value="CHEMOTAXIS TWO-COMPONENT RESPONSE REGULATOR"/>
    <property type="match status" value="1"/>
</dbReference>
<evidence type="ECO:0000256" key="2">
    <source>
        <dbReference type="PROSITE-ProRule" id="PRU00169"/>
    </source>
</evidence>
<feature type="domain" description="Response regulatory" evidence="3">
    <location>
        <begin position="6"/>
        <end position="118"/>
    </location>
</feature>
<dbReference type="AlphaFoldDB" id="A0A6P0D9X5"/>
<name>A0A6P0D9X5_RHILE</name>
<comment type="caution">
    <text evidence="4">The sequence shown here is derived from an EMBL/GenBank/DDBJ whole genome shotgun (WGS) entry which is preliminary data.</text>
</comment>
<evidence type="ECO:0000313" key="4">
    <source>
        <dbReference type="EMBL" id="NEK48512.1"/>
    </source>
</evidence>
<dbReference type="Gene3D" id="3.40.50.2300">
    <property type="match status" value="1"/>
</dbReference>